<dbReference type="AlphaFoldDB" id="A0A024UJV5"/>
<evidence type="ECO:0000313" key="1">
    <source>
        <dbReference type="EMBL" id="ETW06430.1"/>
    </source>
</evidence>
<reference evidence="1" key="1">
    <citation type="submission" date="2013-12" db="EMBL/GenBank/DDBJ databases">
        <title>The Genome Sequence of Aphanomyces invadans NJM9701.</title>
        <authorList>
            <consortium name="The Broad Institute Genomics Platform"/>
            <person name="Russ C."/>
            <person name="Tyler B."/>
            <person name="van West P."/>
            <person name="Dieguez-Uribeondo J."/>
            <person name="Young S.K."/>
            <person name="Zeng Q."/>
            <person name="Gargeya S."/>
            <person name="Fitzgerald M."/>
            <person name="Abouelleil A."/>
            <person name="Alvarado L."/>
            <person name="Chapman S.B."/>
            <person name="Gainer-Dewar J."/>
            <person name="Goldberg J."/>
            <person name="Griggs A."/>
            <person name="Gujja S."/>
            <person name="Hansen M."/>
            <person name="Howarth C."/>
            <person name="Imamovic A."/>
            <person name="Ireland A."/>
            <person name="Larimer J."/>
            <person name="McCowan C."/>
            <person name="Murphy C."/>
            <person name="Pearson M."/>
            <person name="Poon T.W."/>
            <person name="Priest M."/>
            <person name="Roberts A."/>
            <person name="Saif S."/>
            <person name="Shea T."/>
            <person name="Sykes S."/>
            <person name="Wortman J."/>
            <person name="Nusbaum C."/>
            <person name="Birren B."/>
        </authorList>
    </citation>
    <scope>NUCLEOTIDE SEQUENCE [LARGE SCALE GENOMIC DNA]</scope>
    <source>
        <strain evidence="1">NJM9701</strain>
    </source>
</reference>
<proteinExistence type="predicted"/>
<gene>
    <name evidence="1" type="ORF">H310_02687</name>
</gene>
<dbReference type="EMBL" id="KI913955">
    <property type="protein sequence ID" value="ETW06430.1"/>
    <property type="molecule type" value="Genomic_DNA"/>
</dbReference>
<organism evidence="1">
    <name type="scientific">Aphanomyces invadans</name>
    <dbReference type="NCBI Taxonomy" id="157072"/>
    <lineage>
        <taxon>Eukaryota</taxon>
        <taxon>Sar</taxon>
        <taxon>Stramenopiles</taxon>
        <taxon>Oomycota</taxon>
        <taxon>Saprolegniomycetes</taxon>
        <taxon>Saprolegniales</taxon>
        <taxon>Verrucalvaceae</taxon>
        <taxon>Aphanomyces</taxon>
    </lineage>
</organism>
<dbReference type="RefSeq" id="XP_008864505.1">
    <property type="nucleotide sequence ID" value="XM_008866283.1"/>
</dbReference>
<name>A0A024UJV5_9STRA</name>
<sequence length="202" mass="22434">MAMVVASRPSRCRAAMWIRRSYLDTVHKLKFRICHMLCTVDAARGVGLRRAKRGMRTSCREGGGAVARPNNSGGWSMGCCCCARRQARHVRSAGVLGSYIRARKRGVCGREGAPYDAAATWCWECHSMRAQSANPGSSGWFSRRKRHRPPQPPWMHFLVDPGQRDATLQDSCRLEWTAPTVYVSLRWLHDAAATASSAVPCA</sequence>
<protein>
    <submittedName>
        <fullName evidence="1">Uncharacterized protein</fullName>
    </submittedName>
</protein>
<dbReference type="GeneID" id="20079737"/>
<accession>A0A024UJV5</accession>
<dbReference type="VEuPathDB" id="FungiDB:H310_02687"/>